<sequence length="516" mass="59094">MYLHMFVRGKCREQTRTLYEFTVLCYDLEMQYRIPDEIAKIGNGLRNAGFESYLVGGCVRDLIIGLEPKDWDITTNATPEQIQTIFPDSFYENEYGTVGVKTGSEDIHLAIIEVTPYRIESAYSDRRRPDKVEFGASLLEDLSRRDFTINAIALDDSQGHIIDPYNGQKDIKDKLVQSVGNASERFNEDALRMLRAVRFVAELGFGINGETATAISKNSKHLGQVSRERVRDELVRILNSSQPMIALILAQKLGILEYIAPELVSSIGIEQNQAHSYDVFEHLMRALQHAADKNFSLEVRLACLFHDVSKTETRRHSEEKNDWSFHGHEVVGSRVTRKTLEDLHFSRGTVEKVVKLVRWHMFFSDPEQITLSAVRRMIKNVGEENIWDLLNLRICDRIGTGRPKEQPFRFRKYKAMVEQALRDPISVTMLKTNGTRIIEKFHVKPGPKIGYVLNTLLEEVLDDSSLNTAEYMDNRTEKLLKLPEDVLKKLGEAGKQSREAAEDKEIKDIMGKYHVN</sequence>
<dbReference type="InterPro" id="IPR032828">
    <property type="entry name" value="PolyA_RNA-bd"/>
</dbReference>
<dbReference type="PANTHER" id="PTHR46173">
    <property type="entry name" value="CCA TRNA NUCLEOTIDYLTRANSFERASE 1, MITOCHONDRIAL"/>
    <property type="match status" value="1"/>
</dbReference>
<dbReference type="InterPro" id="IPR006674">
    <property type="entry name" value="HD_domain"/>
</dbReference>
<name>A0A2H0YYK6_9BACT</name>
<dbReference type="SUPFAM" id="SSF81891">
    <property type="entry name" value="Poly A polymerase C-terminal region-like"/>
    <property type="match status" value="1"/>
</dbReference>
<comment type="similarity">
    <text evidence="8">Belongs to the tRNA nucleotidyltransferase/poly(A) polymerase family.</text>
</comment>
<keyword evidence="3" id="KW-0819">tRNA processing</keyword>
<dbReference type="Gene3D" id="3.30.460.10">
    <property type="entry name" value="Beta Polymerase, domain 2"/>
    <property type="match status" value="1"/>
</dbReference>
<evidence type="ECO:0000256" key="4">
    <source>
        <dbReference type="ARBA" id="ARBA00022695"/>
    </source>
</evidence>
<dbReference type="InterPro" id="IPR002646">
    <property type="entry name" value="PolA_pol_head_dom"/>
</dbReference>
<dbReference type="NCBIfam" id="TIGR00277">
    <property type="entry name" value="HDIG"/>
    <property type="match status" value="1"/>
</dbReference>
<dbReference type="GO" id="GO:0000166">
    <property type="term" value="F:nucleotide binding"/>
    <property type="evidence" value="ECO:0007669"/>
    <property type="project" value="UniProtKB-KW"/>
</dbReference>
<evidence type="ECO:0008006" key="14">
    <source>
        <dbReference type="Google" id="ProtNLM"/>
    </source>
</evidence>
<feature type="domain" description="HD" evidence="10">
    <location>
        <begin position="279"/>
        <end position="373"/>
    </location>
</feature>
<protein>
    <recommendedName>
        <fullName evidence="14">HD/PDEase domain-containing protein</fullName>
    </recommendedName>
</protein>
<dbReference type="InterPro" id="IPR043519">
    <property type="entry name" value="NT_sf"/>
</dbReference>
<dbReference type="Proteomes" id="UP000228687">
    <property type="component" value="Unassembled WGS sequence"/>
</dbReference>
<dbReference type="Gene3D" id="1.10.246.80">
    <property type="match status" value="1"/>
</dbReference>
<proteinExistence type="inferred from homology"/>
<evidence type="ECO:0000256" key="1">
    <source>
        <dbReference type="ARBA" id="ARBA00001946"/>
    </source>
</evidence>
<gene>
    <name evidence="12" type="ORF">COT23_00655</name>
</gene>
<dbReference type="GO" id="GO:0000049">
    <property type="term" value="F:tRNA binding"/>
    <property type="evidence" value="ECO:0007669"/>
    <property type="project" value="TreeGrafter"/>
</dbReference>
<dbReference type="InterPro" id="IPR050264">
    <property type="entry name" value="Bact_CCA-adding_enz_type3_sf"/>
</dbReference>
<evidence type="ECO:0000256" key="7">
    <source>
        <dbReference type="ARBA" id="ARBA00022842"/>
    </source>
</evidence>
<dbReference type="AlphaFoldDB" id="A0A2H0YYK6"/>
<evidence type="ECO:0000313" key="13">
    <source>
        <dbReference type="Proteomes" id="UP000228687"/>
    </source>
</evidence>
<dbReference type="InterPro" id="IPR006675">
    <property type="entry name" value="HDIG_dom"/>
</dbReference>
<dbReference type="Pfam" id="PF01966">
    <property type="entry name" value="HD"/>
    <property type="match status" value="1"/>
</dbReference>
<dbReference type="InterPro" id="IPR003607">
    <property type="entry name" value="HD/PDEase_dom"/>
</dbReference>
<evidence type="ECO:0000259" key="10">
    <source>
        <dbReference type="Pfam" id="PF01966"/>
    </source>
</evidence>
<comment type="caution">
    <text evidence="12">The sequence shown here is derived from an EMBL/GenBank/DDBJ whole genome shotgun (WGS) entry which is preliminary data.</text>
</comment>
<keyword evidence="6" id="KW-0547">Nucleotide-binding</keyword>
<evidence type="ECO:0000256" key="8">
    <source>
        <dbReference type="RuleBase" id="RU003953"/>
    </source>
</evidence>
<evidence type="ECO:0000259" key="11">
    <source>
        <dbReference type="Pfam" id="PF12627"/>
    </source>
</evidence>
<dbReference type="EMBL" id="PEXT01000011">
    <property type="protein sequence ID" value="PIS43555.1"/>
    <property type="molecule type" value="Genomic_DNA"/>
</dbReference>
<dbReference type="GO" id="GO:0016779">
    <property type="term" value="F:nucleotidyltransferase activity"/>
    <property type="evidence" value="ECO:0007669"/>
    <property type="project" value="UniProtKB-KW"/>
</dbReference>
<evidence type="ECO:0000313" key="12">
    <source>
        <dbReference type="EMBL" id="PIS43555.1"/>
    </source>
</evidence>
<evidence type="ECO:0000259" key="9">
    <source>
        <dbReference type="Pfam" id="PF01743"/>
    </source>
</evidence>
<evidence type="ECO:0000256" key="6">
    <source>
        <dbReference type="ARBA" id="ARBA00022741"/>
    </source>
</evidence>
<dbReference type="Pfam" id="PF12627">
    <property type="entry name" value="PolyA_pol_RNAbd"/>
    <property type="match status" value="1"/>
</dbReference>
<dbReference type="CDD" id="cd00077">
    <property type="entry name" value="HDc"/>
    <property type="match status" value="1"/>
</dbReference>
<dbReference type="GO" id="GO:0046872">
    <property type="term" value="F:metal ion binding"/>
    <property type="evidence" value="ECO:0007669"/>
    <property type="project" value="UniProtKB-KW"/>
</dbReference>
<accession>A0A2H0YYK6</accession>
<dbReference type="Gene3D" id="1.10.3090.10">
    <property type="entry name" value="cca-adding enzyme, domain 2"/>
    <property type="match status" value="1"/>
</dbReference>
<keyword evidence="2 8" id="KW-0808">Transferase</keyword>
<evidence type="ECO:0000256" key="5">
    <source>
        <dbReference type="ARBA" id="ARBA00022723"/>
    </source>
</evidence>
<organism evidence="12 13">
    <name type="scientific">Candidatus Kaiserbacteria bacterium CG08_land_8_20_14_0_20_50_21</name>
    <dbReference type="NCBI Taxonomy" id="1974604"/>
    <lineage>
        <taxon>Bacteria</taxon>
        <taxon>Candidatus Kaiseribacteriota</taxon>
    </lineage>
</organism>
<evidence type="ECO:0000256" key="3">
    <source>
        <dbReference type="ARBA" id="ARBA00022694"/>
    </source>
</evidence>
<comment type="cofactor">
    <cofactor evidence="1">
        <name>Mg(2+)</name>
        <dbReference type="ChEBI" id="CHEBI:18420"/>
    </cofactor>
</comment>
<keyword evidence="4" id="KW-0548">Nucleotidyltransferase</keyword>
<dbReference type="GO" id="GO:0008033">
    <property type="term" value="P:tRNA processing"/>
    <property type="evidence" value="ECO:0007669"/>
    <property type="project" value="UniProtKB-KW"/>
</dbReference>
<feature type="domain" description="Poly A polymerase head" evidence="9">
    <location>
        <begin position="53"/>
        <end position="176"/>
    </location>
</feature>
<dbReference type="Pfam" id="PF01743">
    <property type="entry name" value="PolyA_pol"/>
    <property type="match status" value="1"/>
</dbReference>
<dbReference type="SUPFAM" id="SSF81301">
    <property type="entry name" value="Nucleotidyltransferase"/>
    <property type="match status" value="1"/>
</dbReference>
<dbReference type="PANTHER" id="PTHR46173:SF1">
    <property type="entry name" value="CCA TRNA NUCLEOTIDYLTRANSFERASE 1, MITOCHONDRIAL"/>
    <property type="match status" value="1"/>
</dbReference>
<dbReference type="CDD" id="cd05398">
    <property type="entry name" value="NT_ClassII-CCAase"/>
    <property type="match status" value="1"/>
</dbReference>
<keyword evidence="8" id="KW-0694">RNA-binding</keyword>
<reference evidence="13" key="1">
    <citation type="submission" date="2017-09" db="EMBL/GenBank/DDBJ databases">
        <title>Depth-based differentiation of microbial function through sediment-hosted aquifers and enrichment of novel symbionts in the deep terrestrial subsurface.</title>
        <authorList>
            <person name="Probst A.J."/>
            <person name="Ladd B."/>
            <person name="Jarett J.K."/>
            <person name="Geller-Mcgrath D.E."/>
            <person name="Sieber C.M.K."/>
            <person name="Emerson J.B."/>
            <person name="Anantharaman K."/>
            <person name="Thomas B.C."/>
            <person name="Malmstrom R."/>
            <person name="Stieglmeier M."/>
            <person name="Klingl A."/>
            <person name="Woyke T."/>
            <person name="Ryan C.M."/>
            <person name="Banfield J.F."/>
        </authorList>
    </citation>
    <scope>NUCLEOTIDE SEQUENCE [LARGE SCALE GENOMIC DNA]</scope>
</reference>
<keyword evidence="5" id="KW-0479">Metal-binding</keyword>
<keyword evidence="7" id="KW-0460">Magnesium</keyword>
<evidence type="ECO:0000256" key="2">
    <source>
        <dbReference type="ARBA" id="ARBA00022679"/>
    </source>
</evidence>
<feature type="domain" description="tRNA nucleotidyltransferase/poly(A) polymerase RNA and SrmB- binding" evidence="11">
    <location>
        <begin position="204"/>
        <end position="263"/>
    </location>
</feature>